<feature type="signal peptide" evidence="2">
    <location>
        <begin position="1"/>
        <end position="30"/>
    </location>
</feature>
<gene>
    <name evidence="3" type="primary">HRD3</name>
    <name evidence="3" type="ORF">EHS25_008880</name>
</gene>
<comment type="similarity">
    <text evidence="1">Belongs to the sel-1 family.</text>
</comment>
<dbReference type="GO" id="GO:0036503">
    <property type="term" value="P:ERAD pathway"/>
    <property type="evidence" value="ECO:0007669"/>
    <property type="project" value="TreeGrafter"/>
</dbReference>
<evidence type="ECO:0000313" key="3">
    <source>
        <dbReference type="EMBL" id="RSH92464.1"/>
    </source>
</evidence>
<evidence type="ECO:0000256" key="1">
    <source>
        <dbReference type="ARBA" id="ARBA00038101"/>
    </source>
</evidence>
<dbReference type="InterPro" id="IPR050767">
    <property type="entry name" value="Sel1_AlgK"/>
</dbReference>
<dbReference type="EMBL" id="RSCD01000006">
    <property type="protein sequence ID" value="RSH92464.1"/>
    <property type="molecule type" value="Genomic_DNA"/>
</dbReference>
<keyword evidence="2" id="KW-0732">Signal</keyword>
<dbReference type="PANTHER" id="PTHR11102">
    <property type="entry name" value="SEL-1-LIKE PROTEIN"/>
    <property type="match status" value="1"/>
</dbReference>
<keyword evidence="4" id="KW-1185">Reference proteome</keyword>
<evidence type="ECO:0000256" key="2">
    <source>
        <dbReference type="SAM" id="SignalP"/>
    </source>
</evidence>
<dbReference type="STRING" id="1890683.A0A427YMY0"/>
<dbReference type="AlphaFoldDB" id="A0A427YMY0"/>
<proteinExistence type="inferred from homology"/>
<dbReference type="InterPro" id="IPR006597">
    <property type="entry name" value="Sel1-like"/>
</dbReference>
<accession>A0A427YMY0</accession>
<sequence>MRCRSSPGLSGATIALIVLVLAVCLGNVAAEHEHPPGSVPAAESDATEVEGACSPLVEARSILSSLQPPPHAHLEHKIGNSPLLPSNSFAPNWPDGLGFHHSEGPLATTLRLLPRLLTLLSPTTWLAYVSQILGSQQVGGRGKVSKKRRERVERMLALMQDAEERGCEQVWEMRGRMRMNQRDIPGPPADEQFPPRGVRQDLPAAYEAYKRYLESTGDPEAQFFVGFFHATGLGGVQRDQGKATLYYTFSALQGYEPAEMAMGYRHWAGIGVKEDCLAALDFYESAAESTYAHFASGPPGGRTLPLSPSRLSDSFGGIYGPHASWASTGANAHRAAVKASSAVARGETEKEVLEYYQYHSDRDTHLYTVRLGRLFYLGSIYFHPGGISSGAEQVGEIPQSFAKSKEYFLRVARTLWPVDFEGGDASKVAGKRKMSKEMEESVREPAMVAAAFLGRMALRGEGGKPDYRRARMWYERAADLGDREALNGLGIIYRDGILVNVDKQKAYQYFQAAAGQDLAEAQVNLAKLHLDRNEINQAMQYLDAALRHGSPFEAFHLLANLHSNTARLPPASGGRPGMCGVAVAWYKLVSERGSWTHDFLGEADRAWARGEQDKALLGWWLAAEMGVEMAQNNVAFVLERGVDVPWVSDIERRSEEVMMWTRSAAQDNVDAMVKVGDYYYQGIGVAPESRYERAASYYQTAADTQSSAMAYWNLGWMYENGQGVPRDWHLAKRFYDLSYETNDEAYLPVLISLVELYLKSWWVDIRSGGTIPGLSLFDAEEDAPTTWERLKSIFHPLPYYDDEDEAGLEREEGVEDFSGSGWVPDDLQGEEDDLFETALILGMGALVMGLV</sequence>
<protein>
    <submittedName>
        <fullName evidence="3">ERAD-associated protein</fullName>
    </submittedName>
</protein>
<dbReference type="Gene3D" id="1.25.40.10">
    <property type="entry name" value="Tetratricopeptide repeat domain"/>
    <property type="match status" value="3"/>
</dbReference>
<feature type="chain" id="PRO_5019433508" evidence="2">
    <location>
        <begin position="31"/>
        <end position="851"/>
    </location>
</feature>
<dbReference type="GO" id="GO:0005789">
    <property type="term" value="C:endoplasmic reticulum membrane"/>
    <property type="evidence" value="ECO:0007669"/>
    <property type="project" value="TreeGrafter"/>
</dbReference>
<dbReference type="PANTHER" id="PTHR11102:SF147">
    <property type="entry name" value="SEL1L ADAPTOR SUBUNIT OF ERAD E3 UBIQUITIN LIGASE"/>
    <property type="match status" value="1"/>
</dbReference>
<dbReference type="InterPro" id="IPR011990">
    <property type="entry name" value="TPR-like_helical_dom_sf"/>
</dbReference>
<dbReference type="Proteomes" id="UP000279259">
    <property type="component" value="Unassembled WGS sequence"/>
</dbReference>
<dbReference type="Pfam" id="PF08238">
    <property type="entry name" value="Sel1"/>
    <property type="match status" value="6"/>
</dbReference>
<reference evidence="3 4" key="1">
    <citation type="submission" date="2018-11" db="EMBL/GenBank/DDBJ databases">
        <title>Genome sequence of Saitozyma podzolica DSM 27192.</title>
        <authorList>
            <person name="Aliyu H."/>
            <person name="Gorte O."/>
            <person name="Ochsenreither K."/>
        </authorList>
    </citation>
    <scope>NUCLEOTIDE SEQUENCE [LARGE SCALE GENOMIC DNA]</scope>
    <source>
        <strain evidence="3 4">DSM 27192</strain>
    </source>
</reference>
<dbReference type="SUPFAM" id="SSF81901">
    <property type="entry name" value="HCP-like"/>
    <property type="match status" value="3"/>
</dbReference>
<comment type="caution">
    <text evidence="3">The sequence shown here is derived from an EMBL/GenBank/DDBJ whole genome shotgun (WGS) entry which is preliminary data.</text>
</comment>
<organism evidence="3 4">
    <name type="scientific">Saitozyma podzolica</name>
    <dbReference type="NCBI Taxonomy" id="1890683"/>
    <lineage>
        <taxon>Eukaryota</taxon>
        <taxon>Fungi</taxon>
        <taxon>Dikarya</taxon>
        <taxon>Basidiomycota</taxon>
        <taxon>Agaricomycotina</taxon>
        <taxon>Tremellomycetes</taxon>
        <taxon>Tremellales</taxon>
        <taxon>Trimorphomycetaceae</taxon>
        <taxon>Saitozyma</taxon>
    </lineage>
</organism>
<dbReference type="SMART" id="SM00671">
    <property type="entry name" value="SEL1"/>
    <property type="match status" value="7"/>
</dbReference>
<evidence type="ECO:0000313" key="4">
    <source>
        <dbReference type="Proteomes" id="UP000279259"/>
    </source>
</evidence>
<dbReference type="OrthoDB" id="27934at2759"/>
<name>A0A427YMY0_9TREE</name>